<dbReference type="PROSITE" id="PS50096">
    <property type="entry name" value="IQ"/>
    <property type="match status" value="1"/>
</dbReference>
<sequence>MPGVDPDDIDDIVAQVAAIYREGELALVAQITRHLNRYPGAPTASAGEMRLDALGDLRRSVEVIQAGLQADGSRAIREGLAAAWRLGARSALSDIPDQWFPASGIGSRAEAARVEVPQTGAIEALATAIVRDVGQVTSNILRDSLDAYRSAVAGGTARMLAAGQTRRHASQAAWSALVQRGITGFTDRAARRWRLHSYVEMAVRTASTRAAVTGQDDRLAALGVNLVYISAHTQECPLCSPWEGRVLHRVSGAAGTVRVEHATRDGVMVEVDVAGSVMHARGAGLWHPNCRHSMSAYLPGVTRLPEATPAPAQYEARMHQRHLERRIRQAKEVEAAAFTTEAKQVARRTVRARQAALREHLAQHRYLKRLRYREQLGAGSTPPRGQEPDAVDPIGPDVQPTLDGTGGVQVRRTRTAQDDEPARDQADEQVEGQLDFDQAAEEAERERAEAEQRAAEEAERARRRTASDTTRERINAVYESLPASAEAWEAVLPVERYRDVDDLIRRAQDLYWSEITRFAQRTEEMEEEFRRKRTPHARRGDLLAEATGPHARRARQAVEQKAEWERIRDQYDQVDPADIPDDLRPVLEWRTRTTYPTDSRGTRMPPPELLGHLSDVLDVGEHLLGDAERVMAEDTELAELRARFDQAGADQKAEARRAVARRESDIIRTVLASVVDLGGHEQRLGDVDATVPDSAEDQIRAAEAFYPTRWLQLADAAGPLDLVQSDRQYFRAGRDGARDVMAMDDRGYHYTGALASDAHETTVHEQGHRMEQHVPGLTYLEFALVRRASTGADGDLEPWQRLRDITGNAGYRENEIATPDDWGNPYAGKTYEGRDITAPARQSWELFQTGVQDVWGRGHIQYTNRDGVRLVLGALATLQRSERVELLDPPLESLSDDQLGERLMAAFTDGDMDQAATLEAEVERRAEAERAAAEAAERRREAARLRREAREQAQYAEIVRLVEEDGWSWEEAAAEVLGRTVEQIRRQEYVRVHRVGDDDRRPFREIAREQYRLYVHRQVVSAEHATNGYLLTAEGQRRGIDPETLFSGPRARAERWASEELRQWWDQHGRLTFEDFVAEIESGRGGDPTQDYNR</sequence>
<protein>
    <submittedName>
        <fullName evidence="3">Phage minor capsid protein</fullName>
    </submittedName>
</protein>
<evidence type="ECO:0000256" key="1">
    <source>
        <dbReference type="SAM" id="Coils"/>
    </source>
</evidence>
<name>A0ABU7KGA2_9ACTN</name>
<feature type="coiled-coil region" evidence="1">
    <location>
        <begin position="918"/>
        <end position="953"/>
    </location>
</feature>
<feature type="compositionally biased region" description="Basic and acidic residues" evidence="2">
    <location>
        <begin position="442"/>
        <end position="470"/>
    </location>
</feature>
<dbReference type="RefSeq" id="WP_330095029.1">
    <property type="nucleotide sequence ID" value="NZ_JAUZMY010000045.1"/>
</dbReference>
<dbReference type="Proteomes" id="UP001356095">
    <property type="component" value="Unassembled WGS sequence"/>
</dbReference>
<feature type="region of interest" description="Disordered" evidence="2">
    <location>
        <begin position="377"/>
        <end position="470"/>
    </location>
</feature>
<proteinExistence type="predicted"/>
<dbReference type="Pfam" id="PF06152">
    <property type="entry name" value="Phage_min_cap2"/>
    <property type="match status" value="1"/>
</dbReference>
<comment type="caution">
    <text evidence="3">The sequence shown here is derived from an EMBL/GenBank/DDBJ whole genome shotgun (WGS) entry which is preliminary data.</text>
</comment>
<evidence type="ECO:0000313" key="3">
    <source>
        <dbReference type="EMBL" id="MEE2041269.1"/>
    </source>
</evidence>
<evidence type="ECO:0000313" key="4">
    <source>
        <dbReference type="Proteomes" id="UP001356095"/>
    </source>
</evidence>
<gene>
    <name evidence="3" type="ORF">Q8791_28995</name>
</gene>
<keyword evidence="1" id="KW-0175">Coiled coil</keyword>
<evidence type="ECO:0000256" key="2">
    <source>
        <dbReference type="SAM" id="MobiDB-lite"/>
    </source>
</evidence>
<dbReference type="InterPro" id="IPR009319">
    <property type="entry name" value="Phage_A118_VSP1"/>
</dbReference>
<feature type="compositionally biased region" description="Basic and acidic residues" evidence="2">
    <location>
        <begin position="415"/>
        <end position="426"/>
    </location>
</feature>
<organism evidence="3 4">
    <name type="scientific">Nocardiopsis codii</name>
    <dbReference type="NCBI Taxonomy" id="3065942"/>
    <lineage>
        <taxon>Bacteria</taxon>
        <taxon>Bacillati</taxon>
        <taxon>Actinomycetota</taxon>
        <taxon>Actinomycetes</taxon>
        <taxon>Streptosporangiales</taxon>
        <taxon>Nocardiopsidaceae</taxon>
        <taxon>Nocardiopsis</taxon>
    </lineage>
</organism>
<dbReference type="EMBL" id="JAUZMY010000045">
    <property type="protein sequence ID" value="MEE2041269.1"/>
    <property type="molecule type" value="Genomic_DNA"/>
</dbReference>
<keyword evidence="4" id="KW-1185">Reference proteome</keyword>
<accession>A0ABU7KGA2</accession>
<reference evidence="3 4" key="1">
    <citation type="submission" date="2023-08" db="EMBL/GenBank/DDBJ databases">
        <authorList>
            <person name="Girao M."/>
            <person name="Carvalho M.F."/>
        </authorList>
    </citation>
    <scope>NUCLEOTIDE SEQUENCE [LARGE SCALE GENOMIC DNA]</scope>
    <source>
        <strain evidence="3 4">CT-R113</strain>
    </source>
</reference>